<protein>
    <submittedName>
        <fullName evidence="7">Sigma-54-dependent Fis family transcriptional regulator</fullName>
    </submittedName>
</protein>
<evidence type="ECO:0000256" key="4">
    <source>
        <dbReference type="ARBA" id="ARBA00023163"/>
    </source>
</evidence>
<dbReference type="GO" id="GO:0006355">
    <property type="term" value="P:regulation of DNA-templated transcription"/>
    <property type="evidence" value="ECO:0007669"/>
    <property type="project" value="InterPro"/>
</dbReference>
<dbReference type="PROSITE" id="PS00675">
    <property type="entry name" value="SIGMA54_INTERACT_1"/>
    <property type="match status" value="1"/>
</dbReference>
<dbReference type="GO" id="GO:0005524">
    <property type="term" value="F:ATP binding"/>
    <property type="evidence" value="ECO:0007669"/>
    <property type="project" value="UniProtKB-KW"/>
</dbReference>
<dbReference type="Pfam" id="PF02954">
    <property type="entry name" value="HTH_8"/>
    <property type="match status" value="1"/>
</dbReference>
<feature type="domain" description="Sigma-54 factor interaction" evidence="6">
    <location>
        <begin position="76"/>
        <end position="276"/>
    </location>
</feature>
<dbReference type="InterPro" id="IPR027417">
    <property type="entry name" value="P-loop_NTPase"/>
</dbReference>
<evidence type="ECO:0000313" key="8">
    <source>
        <dbReference type="Proteomes" id="UP000319836"/>
    </source>
</evidence>
<feature type="region of interest" description="Disordered" evidence="5">
    <location>
        <begin position="23"/>
        <end position="60"/>
    </location>
</feature>
<dbReference type="InterPro" id="IPR058031">
    <property type="entry name" value="AAA_lid_NorR"/>
</dbReference>
<gene>
    <name evidence="7" type="ORF">E6K80_09260</name>
</gene>
<dbReference type="SUPFAM" id="SSF46689">
    <property type="entry name" value="Homeodomain-like"/>
    <property type="match status" value="1"/>
</dbReference>
<dbReference type="Gene3D" id="1.10.10.60">
    <property type="entry name" value="Homeodomain-like"/>
    <property type="match status" value="1"/>
</dbReference>
<dbReference type="Pfam" id="PF25601">
    <property type="entry name" value="AAA_lid_14"/>
    <property type="match status" value="1"/>
</dbReference>
<dbReference type="InterPro" id="IPR025662">
    <property type="entry name" value="Sigma_54_int_dom_ATP-bd_1"/>
</dbReference>
<dbReference type="PROSITE" id="PS50045">
    <property type="entry name" value="SIGMA54_INTERACT_4"/>
    <property type="match status" value="1"/>
</dbReference>
<dbReference type="Pfam" id="PF00158">
    <property type="entry name" value="Sigma54_activat"/>
    <property type="match status" value="1"/>
</dbReference>
<evidence type="ECO:0000256" key="1">
    <source>
        <dbReference type="ARBA" id="ARBA00022741"/>
    </source>
</evidence>
<dbReference type="PANTHER" id="PTHR32071">
    <property type="entry name" value="TRANSCRIPTIONAL REGULATORY PROTEIN"/>
    <property type="match status" value="1"/>
</dbReference>
<dbReference type="CDD" id="cd00009">
    <property type="entry name" value="AAA"/>
    <property type="match status" value="1"/>
</dbReference>
<organism evidence="7 8">
    <name type="scientific">Eiseniibacteriota bacterium</name>
    <dbReference type="NCBI Taxonomy" id="2212470"/>
    <lineage>
        <taxon>Bacteria</taxon>
        <taxon>Candidatus Eiseniibacteriota</taxon>
    </lineage>
</organism>
<dbReference type="PRINTS" id="PR01590">
    <property type="entry name" value="HTHFIS"/>
</dbReference>
<keyword evidence="4" id="KW-0804">Transcription</keyword>
<dbReference type="SUPFAM" id="SSF52540">
    <property type="entry name" value="P-loop containing nucleoside triphosphate hydrolases"/>
    <property type="match status" value="1"/>
</dbReference>
<comment type="caution">
    <text evidence="7">The sequence shown here is derived from an EMBL/GenBank/DDBJ whole genome shotgun (WGS) entry which is preliminary data.</text>
</comment>
<evidence type="ECO:0000313" key="7">
    <source>
        <dbReference type="EMBL" id="TMQ70186.1"/>
    </source>
</evidence>
<reference evidence="7 8" key="1">
    <citation type="journal article" date="2019" name="Nat. Microbiol.">
        <title>Mediterranean grassland soil C-N compound turnover is dependent on rainfall and depth, and is mediated by genomically divergent microorganisms.</title>
        <authorList>
            <person name="Diamond S."/>
            <person name="Andeer P.F."/>
            <person name="Li Z."/>
            <person name="Crits-Christoph A."/>
            <person name="Burstein D."/>
            <person name="Anantharaman K."/>
            <person name="Lane K.R."/>
            <person name="Thomas B.C."/>
            <person name="Pan C."/>
            <person name="Northen T.R."/>
            <person name="Banfield J.F."/>
        </authorList>
    </citation>
    <scope>NUCLEOTIDE SEQUENCE [LARGE SCALE GENOMIC DNA]</scope>
    <source>
        <strain evidence="7">WS_10</strain>
    </source>
</reference>
<name>A0A538U2R7_UNCEI</name>
<proteinExistence type="predicted"/>
<dbReference type="InterPro" id="IPR025943">
    <property type="entry name" value="Sigma_54_int_dom_ATP-bd_2"/>
</dbReference>
<keyword evidence="3" id="KW-0805">Transcription regulation</keyword>
<dbReference type="AlphaFoldDB" id="A0A538U2R7"/>
<dbReference type="Gene3D" id="3.40.50.300">
    <property type="entry name" value="P-loop containing nucleotide triphosphate hydrolases"/>
    <property type="match status" value="1"/>
</dbReference>
<dbReference type="Proteomes" id="UP000319836">
    <property type="component" value="Unassembled WGS sequence"/>
</dbReference>
<evidence type="ECO:0000256" key="2">
    <source>
        <dbReference type="ARBA" id="ARBA00022840"/>
    </source>
</evidence>
<dbReference type="EMBL" id="VBPA01000227">
    <property type="protein sequence ID" value="TMQ70186.1"/>
    <property type="molecule type" value="Genomic_DNA"/>
</dbReference>
<evidence type="ECO:0000256" key="3">
    <source>
        <dbReference type="ARBA" id="ARBA00023015"/>
    </source>
</evidence>
<dbReference type="InterPro" id="IPR002078">
    <property type="entry name" value="Sigma_54_int"/>
</dbReference>
<dbReference type="InterPro" id="IPR009057">
    <property type="entry name" value="Homeodomain-like_sf"/>
</dbReference>
<keyword evidence="2" id="KW-0067">ATP-binding</keyword>
<dbReference type="Gene3D" id="1.10.8.60">
    <property type="match status" value="1"/>
</dbReference>
<dbReference type="PROSITE" id="PS00676">
    <property type="entry name" value="SIGMA54_INTERACT_2"/>
    <property type="match status" value="1"/>
</dbReference>
<sequence length="344" mass="37507">MRWNPRMKRCGLATAARCSILPPGSGSSADAWPRSGLPLPGRRALETSPASIRSSSEPEARRFELHDGRPFVTSDRDLVERLRRAAENRLPVLLEGETGTGKERVARLLHEMRAAPQGPFVVVDCTTLTESLAEAELFGVARGAFTGAVADRIGLIASADGGTLLFDELPELSLSAQSKLLRLLQEGTYRRLGEARPRQVKARGALKADLFFRLHGYRIRIRPLRERPDDVALLAREFATTEGLAGVTPAALTTLLACPWPGNARQLEMLIRVAASTLGPGRWLDRDLVVSLLDDAPKMVTPSAERQRLKTMLDAHSGNVAATARALGLSRQGLYKALHRHGLI</sequence>
<dbReference type="GO" id="GO:0043565">
    <property type="term" value="F:sequence-specific DNA binding"/>
    <property type="evidence" value="ECO:0007669"/>
    <property type="project" value="InterPro"/>
</dbReference>
<evidence type="ECO:0000256" key="5">
    <source>
        <dbReference type="SAM" id="MobiDB-lite"/>
    </source>
</evidence>
<accession>A0A538U2R7</accession>
<dbReference type="InterPro" id="IPR002197">
    <property type="entry name" value="HTH_Fis"/>
</dbReference>
<keyword evidence="1" id="KW-0547">Nucleotide-binding</keyword>
<evidence type="ECO:0000259" key="6">
    <source>
        <dbReference type="PROSITE" id="PS50045"/>
    </source>
</evidence>